<accession>A0A6J4NP58</accession>
<feature type="region of interest" description="Disordered" evidence="1">
    <location>
        <begin position="1"/>
        <end position="43"/>
    </location>
</feature>
<reference evidence="2" key="1">
    <citation type="submission" date="2020-02" db="EMBL/GenBank/DDBJ databases">
        <authorList>
            <person name="Meier V. D."/>
        </authorList>
    </citation>
    <scope>NUCLEOTIDE SEQUENCE</scope>
    <source>
        <strain evidence="2">AVDCRST_MAG51</strain>
    </source>
</reference>
<evidence type="ECO:0000256" key="1">
    <source>
        <dbReference type="SAM" id="MobiDB-lite"/>
    </source>
</evidence>
<feature type="compositionally biased region" description="Polar residues" evidence="1">
    <location>
        <begin position="1"/>
        <end position="17"/>
    </location>
</feature>
<evidence type="ECO:0000313" key="2">
    <source>
        <dbReference type="EMBL" id="CAA9390806.1"/>
    </source>
</evidence>
<dbReference type="AlphaFoldDB" id="A0A6J4NP58"/>
<protein>
    <submittedName>
        <fullName evidence="2">Uncharacterized protein</fullName>
    </submittedName>
</protein>
<dbReference type="EMBL" id="CADCUX010000096">
    <property type="protein sequence ID" value="CAA9390806.1"/>
    <property type="molecule type" value="Genomic_DNA"/>
</dbReference>
<gene>
    <name evidence="2" type="ORF">AVDCRST_MAG51-379</name>
</gene>
<name>A0A6J4NP58_9BURK</name>
<sequence length="43" mass="4609">MVQCRQSGPALFTTNGWPRNRQPMDGSAAEIVSGEAGEKMSRG</sequence>
<organism evidence="2">
    <name type="scientific">uncultured Ramlibacter sp</name>
    <dbReference type="NCBI Taxonomy" id="260755"/>
    <lineage>
        <taxon>Bacteria</taxon>
        <taxon>Pseudomonadati</taxon>
        <taxon>Pseudomonadota</taxon>
        <taxon>Betaproteobacteria</taxon>
        <taxon>Burkholderiales</taxon>
        <taxon>Comamonadaceae</taxon>
        <taxon>Ramlibacter</taxon>
        <taxon>environmental samples</taxon>
    </lineage>
</organism>
<proteinExistence type="predicted"/>